<evidence type="ECO:0000313" key="2">
    <source>
        <dbReference type="EMBL" id="GFG35151.1"/>
    </source>
</evidence>
<evidence type="ECO:0000259" key="1">
    <source>
        <dbReference type="Pfam" id="PF03184"/>
    </source>
</evidence>
<dbReference type="AlphaFoldDB" id="A0A6L2PRA2"/>
<proteinExistence type="predicted"/>
<dbReference type="InterPro" id="IPR004875">
    <property type="entry name" value="DDE_SF_endonuclease_dom"/>
</dbReference>
<feature type="non-terminal residue" evidence="2">
    <location>
        <position position="101"/>
    </location>
</feature>
<keyword evidence="3" id="KW-1185">Reference proteome</keyword>
<evidence type="ECO:0000313" key="3">
    <source>
        <dbReference type="Proteomes" id="UP000502823"/>
    </source>
</evidence>
<dbReference type="Pfam" id="PF03184">
    <property type="entry name" value="DDE_1"/>
    <property type="match status" value="1"/>
</dbReference>
<dbReference type="GO" id="GO:0003676">
    <property type="term" value="F:nucleic acid binding"/>
    <property type="evidence" value="ECO:0007669"/>
    <property type="project" value="InterPro"/>
</dbReference>
<reference evidence="3" key="1">
    <citation type="submission" date="2020-01" db="EMBL/GenBank/DDBJ databases">
        <title>Draft genome sequence of the Termite Coptotermes fromosanus.</title>
        <authorList>
            <person name="Itakura S."/>
            <person name="Yosikawa Y."/>
            <person name="Umezawa K."/>
        </authorList>
    </citation>
    <scope>NUCLEOTIDE SEQUENCE [LARGE SCALE GENOMIC DNA]</scope>
</reference>
<feature type="non-terminal residue" evidence="2">
    <location>
        <position position="1"/>
    </location>
</feature>
<protein>
    <recommendedName>
        <fullName evidence="1">DDE-1 domain-containing protein</fullName>
    </recommendedName>
</protein>
<feature type="domain" description="DDE-1" evidence="1">
    <location>
        <begin position="4"/>
        <end position="72"/>
    </location>
</feature>
<sequence>SKSSYVNKELYLRWSTRFLEAAIHNGCPRILPLLDGHSTHTKNIEALQLGYNSDIIIIFLPAHASYLLQPLYVAFLRHWSLCCTEEIEMWLRDRSGDASVG</sequence>
<dbReference type="Proteomes" id="UP000502823">
    <property type="component" value="Unassembled WGS sequence"/>
</dbReference>
<dbReference type="InParanoid" id="A0A6L2PRA2"/>
<organism evidence="2 3">
    <name type="scientific">Coptotermes formosanus</name>
    <name type="common">Formosan subterranean termite</name>
    <dbReference type="NCBI Taxonomy" id="36987"/>
    <lineage>
        <taxon>Eukaryota</taxon>
        <taxon>Metazoa</taxon>
        <taxon>Ecdysozoa</taxon>
        <taxon>Arthropoda</taxon>
        <taxon>Hexapoda</taxon>
        <taxon>Insecta</taxon>
        <taxon>Pterygota</taxon>
        <taxon>Neoptera</taxon>
        <taxon>Polyneoptera</taxon>
        <taxon>Dictyoptera</taxon>
        <taxon>Blattodea</taxon>
        <taxon>Blattoidea</taxon>
        <taxon>Termitoidae</taxon>
        <taxon>Rhinotermitidae</taxon>
        <taxon>Coptotermes</taxon>
    </lineage>
</organism>
<gene>
    <name evidence="2" type="ORF">Cfor_09636</name>
</gene>
<comment type="caution">
    <text evidence="2">The sequence shown here is derived from an EMBL/GenBank/DDBJ whole genome shotgun (WGS) entry which is preliminary data.</text>
</comment>
<dbReference type="OrthoDB" id="6750291at2759"/>
<name>A0A6L2PRA2_COPFO</name>
<dbReference type="EMBL" id="BLKM01000529">
    <property type="protein sequence ID" value="GFG35151.1"/>
    <property type="molecule type" value="Genomic_DNA"/>
</dbReference>
<accession>A0A6L2PRA2</accession>